<protein>
    <submittedName>
        <fullName evidence="1">Uncharacterized protein</fullName>
    </submittedName>
</protein>
<dbReference type="Proteomes" id="UP000001362">
    <property type="component" value="Chromosome"/>
</dbReference>
<proteinExistence type="predicted"/>
<dbReference type="STRING" id="243159.AFE_1950"/>
<dbReference type="EMBL" id="CP001219">
    <property type="protein sequence ID" value="ACK79861.1"/>
    <property type="molecule type" value="Genomic_DNA"/>
</dbReference>
<organism evidence="1 2">
    <name type="scientific">Acidithiobacillus ferrooxidans (strain ATCC 23270 / DSM 14882 / CIP 104768 / NCIMB 8455)</name>
    <name type="common">Ferrobacillus ferrooxidans (strain ATCC 23270)</name>
    <dbReference type="NCBI Taxonomy" id="243159"/>
    <lineage>
        <taxon>Bacteria</taxon>
        <taxon>Pseudomonadati</taxon>
        <taxon>Pseudomonadota</taxon>
        <taxon>Acidithiobacillia</taxon>
        <taxon>Acidithiobacillales</taxon>
        <taxon>Acidithiobacillaceae</taxon>
        <taxon>Acidithiobacillus</taxon>
    </lineage>
</organism>
<accession>B7JC46</accession>
<dbReference type="HOGENOM" id="CLU_2613914_0_0_6"/>
<sequence length="78" mass="9304">MISPWHISDMNPLFTEGCQLALEISNDQSHPVERWGMMNMVREENRVSCRTEYYQTGKSYEARRYLGWGSHFRKFQSV</sequence>
<keyword evidence="2" id="KW-1185">Reference proteome</keyword>
<dbReference type="PaxDb" id="243159-AFE_1950"/>
<evidence type="ECO:0000313" key="1">
    <source>
        <dbReference type="EMBL" id="ACK79861.1"/>
    </source>
</evidence>
<evidence type="ECO:0000313" key="2">
    <source>
        <dbReference type="Proteomes" id="UP000001362"/>
    </source>
</evidence>
<reference evidence="1 2" key="1">
    <citation type="journal article" date="2008" name="BMC Genomics">
        <title>Acidithiobacillus ferrooxidans metabolism: from genome sequence to industrial applications.</title>
        <authorList>
            <person name="Valdes J."/>
            <person name="Pedroso I."/>
            <person name="Quatrini R."/>
            <person name="Dodson R.J."/>
            <person name="Tettelin H."/>
            <person name="Blake R.II."/>
            <person name="Eisen J.A."/>
            <person name="Holmes D.S."/>
        </authorList>
    </citation>
    <scope>NUCLEOTIDE SEQUENCE [LARGE SCALE GENOMIC DNA]</scope>
    <source>
        <strain evidence="2">ATCC 23270 / DSM 14882 / CIP 104768 / NCIMB 8455</strain>
    </source>
</reference>
<name>B7JC46_ACIF2</name>
<gene>
    <name evidence="1" type="ordered locus">AFE_1950</name>
</gene>
<dbReference type="KEGG" id="afr:AFE_1950"/>
<dbReference type="AlphaFoldDB" id="B7JC46"/>